<dbReference type="Pfam" id="PF00106">
    <property type="entry name" value="adh_short"/>
    <property type="match status" value="2"/>
</dbReference>
<feature type="compositionally biased region" description="Basic and acidic residues" evidence="2">
    <location>
        <begin position="297"/>
        <end position="310"/>
    </location>
</feature>
<dbReference type="EMBL" id="MTYH01000103">
    <property type="protein sequence ID" value="PNP38600.1"/>
    <property type="molecule type" value="Genomic_DNA"/>
</dbReference>
<dbReference type="PANTHER" id="PTHR42808">
    <property type="entry name" value="HYDROXYSTEROID DEHYDROGENASE-LIKE PROTEIN 2"/>
    <property type="match status" value="1"/>
</dbReference>
<dbReference type="Gene3D" id="3.40.50.720">
    <property type="entry name" value="NAD(P)-binding Rossmann-like Domain"/>
    <property type="match status" value="1"/>
</dbReference>
<name>A0A2K0SZA3_9HYPO</name>
<dbReference type="PROSITE" id="PS00061">
    <property type="entry name" value="ADH_SHORT"/>
    <property type="match status" value="1"/>
</dbReference>
<reference evidence="3 4" key="1">
    <citation type="submission" date="2017-02" db="EMBL/GenBank/DDBJ databases">
        <title>Genomes of Trichoderma spp. with biocontrol activity.</title>
        <authorList>
            <person name="Gardiner D."/>
            <person name="Kazan K."/>
            <person name="Vos C."/>
            <person name="Harvey P."/>
        </authorList>
    </citation>
    <scope>NUCLEOTIDE SEQUENCE [LARGE SCALE GENOMIC DNA]</scope>
    <source>
        <strain evidence="3 4">A5MH</strain>
    </source>
</reference>
<comment type="caution">
    <text evidence="3">The sequence shown here is derived from an EMBL/GenBank/DDBJ whole genome shotgun (WGS) entry which is preliminary data.</text>
</comment>
<dbReference type="InterPro" id="IPR020904">
    <property type="entry name" value="Sc_DH/Rdtase_CS"/>
</dbReference>
<dbReference type="PRINTS" id="PR00081">
    <property type="entry name" value="GDHRDH"/>
</dbReference>
<accession>A0A2K0SZA3</accession>
<protein>
    <recommendedName>
        <fullName evidence="5">Short chain dehydrogenase</fullName>
    </recommendedName>
</protein>
<dbReference type="Proteomes" id="UP000236546">
    <property type="component" value="Unassembled WGS sequence"/>
</dbReference>
<organism evidence="3 4">
    <name type="scientific">Trichoderma gamsii</name>
    <dbReference type="NCBI Taxonomy" id="398673"/>
    <lineage>
        <taxon>Eukaryota</taxon>
        <taxon>Fungi</taxon>
        <taxon>Dikarya</taxon>
        <taxon>Ascomycota</taxon>
        <taxon>Pezizomycotina</taxon>
        <taxon>Sordariomycetes</taxon>
        <taxon>Hypocreomycetidae</taxon>
        <taxon>Hypocreales</taxon>
        <taxon>Hypocreaceae</taxon>
        <taxon>Trichoderma</taxon>
    </lineage>
</organism>
<dbReference type="AlphaFoldDB" id="A0A2K0SZA3"/>
<proteinExistence type="predicted"/>
<evidence type="ECO:0000313" key="4">
    <source>
        <dbReference type="Proteomes" id="UP000236546"/>
    </source>
</evidence>
<gene>
    <name evidence="3" type="ORF">TGAMA5MH_09471</name>
</gene>
<dbReference type="InterPro" id="IPR002347">
    <property type="entry name" value="SDR_fam"/>
</dbReference>
<evidence type="ECO:0000256" key="1">
    <source>
        <dbReference type="ARBA" id="ARBA00022857"/>
    </source>
</evidence>
<dbReference type="InterPro" id="IPR036291">
    <property type="entry name" value="NAD(P)-bd_dom_sf"/>
</dbReference>
<dbReference type="InterPro" id="IPR051935">
    <property type="entry name" value="HSDL2"/>
</dbReference>
<keyword evidence="1" id="KW-0521">NADP</keyword>
<feature type="region of interest" description="Disordered" evidence="2">
    <location>
        <begin position="288"/>
        <end position="310"/>
    </location>
</feature>
<evidence type="ECO:0000256" key="2">
    <source>
        <dbReference type="SAM" id="MobiDB-lite"/>
    </source>
</evidence>
<dbReference type="SUPFAM" id="SSF51735">
    <property type="entry name" value="NAD(P)-binding Rossmann-fold domains"/>
    <property type="match status" value="1"/>
</dbReference>
<sequence length="310" mass="33393">MASQKPVALVVGASRGIGRQVAIDLAKNGYAVVVAAKSITDPSKLTDKTPNPKTSDSTVTTVAREITSAGGDATPIQVDVRSEESVNALVAQTIAKYGRLDVLVYNSGAIWWASVANTPLKRFQLMQRVNPEGLYAVVQAALPHLRQSQKGRIVVVSPPIYSRFFRGKTAYAMGKVGMSVLTKGLAIDFEREGLKDMAITSIWPAVAIESAATEQFTKKNPGEEKDLRKPTIFSDAILAILRSPAAKVNGELVLDEDFLREHAGVTDFSKYSVIPGSSPRRIMPAKLPDLTVAEQADEGKRVDSTTKSKL</sequence>
<evidence type="ECO:0000313" key="3">
    <source>
        <dbReference type="EMBL" id="PNP38600.1"/>
    </source>
</evidence>
<dbReference type="OrthoDB" id="5327538at2759"/>
<dbReference type="PANTHER" id="PTHR42808:SF4">
    <property type="entry name" value="SHORT CHAIN DEHYDROGENASE"/>
    <property type="match status" value="1"/>
</dbReference>
<evidence type="ECO:0008006" key="5">
    <source>
        <dbReference type="Google" id="ProtNLM"/>
    </source>
</evidence>